<dbReference type="InterPro" id="IPR008958">
    <property type="entry name" value="Transglutaminase_C"/>
</dbReference>
<dbReference type="PIRSF" id="PIRSF000459">
    <property type="entry name" value="TGM_EBP42"/>
    <property type="match status" value="1"/>
</dbReference>
<dbReference type="SUPFAM" id="SSF81296">
    <property type="entry name" value="E set domains"/>
    <property type="match status" value="1"/>
</dbReference>
<name>A0AAV2PR12_MEGNR</name>
<dbReference type="InterPro" id="IPR036985">
    <property type="entry name" value="Transglutaminase-like_sf"/>
</dbReference>
<dbReference type="GO" id="GO:0046872">
    <property type="term" value="F:metal ion binding"/>
    <property type="evidence" value="ECO:0007669"/>
    <property type="project" value="UniProtKB-KW"/>
</dbReference>
<keyword evidence="6" id="KW-1185">Reference proteome</keyword>
<dbReference type="FunFam" id="3.90.260.10:FF:000002">
    <property type="entry name" value="Erythrocyte membrane protein band 4.2"/>
    <property type="match status" value="1"/>
</dbReference>
<dbReference type="SUPFAM" id="SSF49309">
    <property type="entry name" value="Transglutaminase, two C-terminal domains"/>
    <property type="match status" value="2"/>
</dbReference>
<feature type="binding site" evidence="3">
    <location>
        <position position="414"/>
    </location>
    <ligand>
        <name>Ca(2+)</name>
        <dbReference type="ChEBI" id="CHEBI:29108"/>
    </ligand>
</feature>
<feature type="binding site" evidence="3">
    <location>
        <position position="471"/>
    </location>
    <ligand>
        <name>Ca(2+)</name>
        <dbReference type="ChEBI" id="CHEBI:29108"/>
    </ligand>
</feature>
<dbReference type="SUPFAM" id="SSF54001">
    <property type="entry name" value="Cysteine proteinases"/>
    <property type="match status" value="1"/>
</dbReference>
<dbReference type="Pfam" id="PF00927">
    <property type="entry name" value="Transglut_C"/>
    <property type="match status" value="2"/>
</dbReference>
<dbReference type="InterPro" id="IPR036238">
    <property type="entry name" value="Transglutaminase_C_sf"/>
</dbReference>
<feature type="binding site" evidence="3">
    <location>
        <position position="476"/>
    </location>
    <ligand>
        <name>Ca(2+)</name>
        <dbReference type="ChEBI" id="CHEBI:29108"/>
    </ligand>
</feature>
<evidence type="ECO:0000313" key="6">
    <source>
        <dbReference type="Proteomes" id="UP001497623"/>
    </source>
</evidence>
<accession>A0AAV2PR12</accession>
<dbReference type="InterPro" id="IPR013783">
    <property type="entry name" value="Ig-like_fold"/>
</dbReference>
<evidence type="ECO:0000256" key="1">
    <source>
        <dbReference type="ARBA" id="ARBA00005968"/>
    </source>
</evidence>
<evidence type="ECO:0000256" key="2">
    <source>
        <dbReference type="PIRSR" id="PIRSR000459-1"/>
    </source>
</evidence>
<organism evidence="5 6">
    <name type="scientific">Meganyctiphanes norvegica</name>
    <name type="common">Northern krill</name>
    <name type="synonym">Thysanopoda norvegica</name>
    <dbReference type="NCBI Taxonomy" id="48144"/>
    <lineage>
        <taxon>Eukaryota</taxon>
        <taxon>Metazoa</taxon>
        <taxon>Ecdysozoa</taxon>
        <taxon>Arthropoda</taxon>
        <taxon>Crustacea</taxon>
        <taxon>Multicrustacea</taxon>
        <taxon>Malacostraca</taxon>
        <taxon>Eumalacostraca</taxon>
        <taxon>Eucarida</taxon>
        <taxon>Euphausiacea</taxon>
        <taxon>Euphausiidae</taxon>
        <taxon>Meganyctiphanes</taxon>
    </lineage>
</organism>
<comment type="similarity">
    <text evidence="1">Belongs to the transglutaminase superfamily. Transglutaminase family.</text>
</comment>
<feature type="domain" description="Transglutaminase-like" evidence="4">
    <location>
        <begin position="280"/>
        <end position="377"/>
    </location>
</feature>
<dbReference type="InterPro" id="IPR014756">
    <property type="entry name" value="Ig_E-set"/>
</dbReference>
<keyword evidence="3" id="KW-0479">Metal-binding</keyword>
<dbReference type="InterPro" id="IPR023608">
    <property type="entry name" value="Transglutaminase_animal"/>
</dbReference>
<dbReference type="InterPro" id="IPR002931">
    <property type="entry name" value="Transglutaminase-like"/>
</dbReference>
<dbReference type="Gene3D" id="2.60.40.10">
    <property type="entry name" value="Immunoglobulins"/>
    <property type="match status" value="3"/>
</dbReference>
<feature type="non-terminal residue" evidence="5">
    <location>
        <position position="708"/>
    </location>
</feature>
<feature type="non-terminal residue" evidence="5">
    <location>
        <position position="1"/>
    </location>
</feature>
<dbReference type="AlphaFoldDB" id="A0AAV2PR12"/>
<feature type="active site" evidence="2">
    <location>
        <position position="374"/>
    </location>
</feature>
<reference evidence="5 6" key="1">
    <citation type="submission" date="2024-05" db="EMBL/GenBank/DDBJ databases">
        <authorList>
            <person name="Wallberg A."/>
        </authorList>
    </citation>
    <scope>NUCLEOTIDE SEQUENCE [LARGE SCALE GENOMIC DNA]</scope>
</reference>
<comment type="cofactor">
    <cofactor evidence="3">
        <name>Ca(2+)</name>
        <dbReference type="ChEBI" id="CHEBI:29108"/>
    </cofactor>
    <text evidence="3">Binds 1 Ca(2+) ion per subunit.</text>
</comment>
<feature type="active site" evidence="2">
    <location>
        <position position="288"/>
    </location>
</feature>
<dbReference type="InterPro" id="IPR038765">
    <property type="entry name" value="Papain-like_cys_pep_sf"/>
</dbReference>
<dbReference type="Pfam" id="PF00868">
    <property type="entry name" value="Transglut_N"/>
    <property type="match status" value="1"/>
</dbReference>
<dbReference type="Proteomes" id="UP001497623">
    <property type="component" value="Unassembled WGS sequence"/>
</dbReference>
<dbReference type="InterPro" id="IPR050779">
    <property type="entry name" value="Transglutaminase"/>
</dbReference>
<gene>
    <name evidence="5" type="ORF">MNOR_LOCUS2329</name>
</gene>
<evidence type="ECO:0000259" key="4">
    <source>
        <dbReference type="SMART" id="SM00460"/>
    </source>
</evidence>
<dbReference type="Gene3D" id="3.90.260.10">
    <property type="entry name" value="Transglutaminase-like"/>
    <property type="match status" value="1"/>
</dbReference>
<sequence>VIPDSVNQISNIDWCIKDNAKKHRTIKYDLVHEKESPTPVLRRGQSFKIIVNYTDRDFNREWDAVVLNLKFGKYPSRRKGTIIQLTVENDSFTQEHDEWDVMIDQETAFNKLVLQVRSPSDAPVGVWRLQVQSELNNIREYHLSEESQAYILFNPWCKDDSVYMAAEDKLEEYVLNDNGKVFAGGSHRWPNGCPWAFGQFDDDVLPIALHIMDFARFYRTGRGCPKQVVRAISAGVNNEDDDGILEGKWGNDDKEYSDGVVPWEWTGSVRILEQYKKNGYQPVKYGQCWVFSALVVTICRALGIPCRSVTNYQSAHDTNNSLTIDTFFDEEGNKIEGGPDGDNTDSTWNFHVWNDAWMARPDLPPGYGGWQAIDATPQEASGYRYRCGPASLVAIRRGNIGFNYDVPFIFSEVNADIMYWVKDATSKWGWSRVEHIKNGIGLALWTKLPEKDDELGDDDSEDITLEYKSKEGTAAERLAIHNAIRGCKLAKQYYDIKSSRKKDVEFDLRELDRIKIGDSFQVQIVMTNKSSDTRTVTTALTAYSTYYTGNISKKIKKTDDKLTIAPGEHKMVTMNVSYNEYWKELVPGCLIKMYVICRVSETGQMYADEDNFTIEKPKLQIKISESVRAHESCKAAFVFKNPLDIPLTKCRLTLEGAGLLKSMAIAIEGEVSPNGMFEHTVEFPPRIHGPRKLIASFNSLELYNITGA</sequence>
<feature type="binding site" evidence="3">
    <location>
        <position position="416"/>
    </location>
    <ligand>
        <name>Ca(2+)</name>
        <dbReference type="ChEBI" id="CHEBI:29108"/>
    </ligand>
</feature>
<dbReference type="GO" id="GO:0003810">
    <property type="term" value="F:protein-glutamine gamma-glutamyltransferase activity"/>
    <property type="evidence" value="ECO:0007669"/>
    <property type="project" value="InterPro"/>
</dbReference>
<evidence type="ECO:0000313" key="5">
    <source>
        <dbReference type="EMBL" id="CAL4061954.1"/>
    </source>
</evidence>
<protein>
    <recommendedName>
        <fullName evidence="4">Transglutaminase-like domain-containing protein</fullName>
    </recommendedName>
</protein>
<dbReference type="PANTHER" id="PTHR11590:SF40">
    <property type="entry name" value="HEMOCYTE PROTEIN-GLUTAMINE GAMMA-GLUTAMYLTRANSFERASE-LIKE PROTEIN"/>
    <property type="match status" value="1"/>
</dbReference>
<dbReference type="InterPro" id="IPR001102">
    <property type="entry name" value="Transglutaminase_N"/>
</dbReference>
<dbReference type="PANTHER" id="PTHR11590">
    <property type="entry name" value="PROTEIN-GLUTAMINE GAMMA-GLUTAMYLTRANSFERASE"/>
    <property type="match status" value="1"/>
</dbReference>
<proteinExistence type="inferred from homology"/>
<dbReference type="FunFam" id="2.60.40.10:FF:000090">
    <property type="entry name" value="Protein-glutamine gamma-glutamyltransferase 2"/>
    <property type="match status" value="1"/>
</dbReference>
<dbReference type="SMART" id="SM00460">
    <property type="entry name" value="TGc"/>
    <property type="match status" value="1"/>
</dbReference>
<keyword evidence="3" id="KW-0106">Calcium</keyword>
<dbReference type="FunFam" id="2.60.40.10:FF:000171">
    <property type="entry name" value="protein-glutamine gamma-glutamyltransferase 6"/>
    <property type="match status" value="1"/>
</dbReference>
<dbReference type="EMBL" id="CAXKWB010000702">
    <property type="protein sequence ID" value="CAL4061954.1"/>
    <property type="molecule type" value="Genomic_DNA"/>
</dbReference>
<feature type="active site" evidence="2">
    <location>
        <position position="351"/>
    </location>
</feature>
<comment type="caution">
    <text evidence="5">The sequence shown here is derived from an EMBL/GenBank/DDBJ whole genome shotgun (WGS) entry which is preliminary data.</text>
</comment>
<evidence type="ECO:0000256" key="3">
    <source>
        <dbReference type="PIRSR" id="PIRSR000459-2"/>
    </source>
</evidence>
<dbReference type="Pfam" id="PF01841">
    <property type="entry name" value="Transglut_core"/>
    <property type="match status" value="1"/>
</dbReference>